<reference evidence="2 3" key="1">
    <citation type="journal article" date="2013" name="Genome Announc.">
        <title>Genome Sequence of Streptomyces violaceusniger Strain SPC6, a Halotolerant Streptomycete That Exhibits Rapid Growth and Development.</title>
        <authorList>
            <person name="Chen X."/>
            <person name="Zhang B."/>
            <person name="Zhang W."/>
            <person name="Wu X."/>
            <person name="Zhang M."/>
            <person name="Chen T."/>
            <person name="Liu G."/>
            <person name="Dyson P."/>
        </authorList>
    </citation>
    <scope>NUCLEOTIDE SEQUENCE [LARGE SCALE GENOMIC DNA]</scope>
    <source>
        <strain evidence="2 3">SPC6</strain>
    </source>
</reference>
<evidence type="ECO:0000313" key="2">
    <source>
        <dbReference type="EMBL" id="OEJ93404.1"/>
    </source>
</evidence>
<dbReference type="PANTHER" id="PTHR34202:SF1">
    <property type="entry name" value="UPF0548 PROTEIN"/>
    <property type="match status" value="1"/>
</dbReference>
<dbReference type="PANTHER" id="PTHR34202">
    <property type="entry name" value="UPF0548 PROTEIN"/>
    <property type="match status" value="1"/>
</dbReference>
<dbReference type="Proteomes" id="UP000095329">
    <property type="component" value="Unassembled WGS sequence"/>
</dbReference>
<comment type="caution">
    <text evidence="2">The sequence shown here is derived from an EMBL/GenBank/DDBJ whole genome shotgun (WGS) entry which is preliminary data.</text>
</comment>
<dbReference type="RefSeq" id="WP_023591052.1">
    <property type="nucleotide sequence ID" value="NZ_ASHX02000001.1"/>
</dbReference>
<name>A0A1D3DM56_9ACTN</name>
<dbReference type="Pfam" id="PF09348">
    <property type="entry name" value="DUF1990"/>
    <property type="match status" value="1"/>
</dbReference>
<feature type="domain" description="DUF1990" evidence="1">
    <location>
        <begin position="20"/>
        <end position="176"/>
    </location>
</feature>
<keyword evidence="3" id="KW-1185">Reference proteome</keyword>
<evidence type="ECO:0000313" key="3">
    <source>
        <dbReference type="Proteomes" id="UP000095329"/>
    </source>
</evidence>
<organism evidence="2 3">
    <name type="scientific">Streptomyces thermolilacinus SPC6</name>
    <dbReference type="NCBI Taxonomy" id="1306406"/>
    <lineage>
        <taxon>Bacteria</taxon>
        <taxon>Bacillati</taxon>
        <taxon>Actinomycetota</taxon>
        <taxon>Actinomycetes</taxon>
        <taxon>Kitasatosporales</taxon>
        <taxon>Streptomycetaceae</taxon>
        <taxon>Streptomyces</taxon>
    </lineage>
</organism>
<evidence type="ECO:0000259" key="1">
    <source>
        <dbReference type="Pfam" id="PF09348"/>
    </source>
</evidence>
<dbReference type="AlphaFoldDB" id="A0A1D3DM56"/>
<dbReference type="PIRSF" id="PIRSF010260">
    <property type="entry name" value="UCP010260"/>
    <property type="match status" value="1"/>
</dbReference>
<dbReference type="OrthoDB" id="120660at2"/>
<proteinExistence type="predicted"/>
<dbReference type="eggNOG" id="COG4762">
    <property type="taxonomic scope" value="Bacteria"/>
</dbReference>
<accession>A0A1D3DM56</accession>
<dbReference type="InterPro" id="IPR018960">
    <property type="entry name" value="DUF1990"/>
</dbReference>
<protein>
    <recommendedName>
        <fullName evidence="1">DUF1990 domain-containing protein</fullName>
    </recommendedName>
</protein>
<dbReference type="InterPro" id="IPR014457">
    <property type="entry name" value="UCP010260"/>
</dbReference>
<gene>
    <name evidence="2" type="ORF">J116_001920</name>
</gene>
<sequence length="184" mass="20435">MTPLVHRLGRTAPERPARFTYQEVGATRTPDALPDGYHHLRHRALVGHGRDAFEAAGTAVTSWRMHRASGARLRADADRAEPGVRVRVSIGAGPLEYGVPCEVVWTAYEETRTGFAYGTLTGHPETGEESFVVEQAPDGSVWFTVTAFSRPARWYTRLAGPLVPVAQRWYARRLGRTVRRLARG</sequence>
<dbReference type="STRING" id="1306406.J116_001920"/>
<dbReference type="EMBL" id="ASHX02000001">
    <property type="protein sequence ID" value="OEJ93404.1"/>
    <property type="molecule type" value="Genomic_DNA"/>
</dbReference>